<dbReference type="InterPro" id="IPR036388">
    <property type="entry name" value="WH-like_DNA-bd_sf"/>
</dbReference>
<dbReference type="KEGG" id="stri:C7M71_004225"/>
<protein>
    <submittedName>
        <fullName evidence="2">Uncharacterized protein</fullName>
    </submittedName>
</protein>
<organism evidence="2 3">
    <name type="scientific">Peterkaempfera bronchialis</name>
    <dbReference type="NCBI Taxonomy" id="2126346"/>
    <lineage>
        <taxon>Bacteria</taxon>
        <taxon>Bacillati</taxon>
        <taxon>Actinomycetota</taxon>
        <taxon>Actinomycetes</taxon>
        <taxon>Kitasatosporales</taxon>
        <taxon>Streptomycetaceae</taxon>
        <taxon>Peterkaempfera</taxon>
    </lineage>
</organism>
<evidence type="ECO:0000256" key="1">
    <source>
        <dbReference type="SAM" id="MobiDB-lite"/>
    </source>
</evidence>
<dbReference type="EMBL" id="CP031264">
    <property type="protein sequence ID" value="AXI76778.1"/>
    <property type="molecule type" value="Genomic_DNA"/>
</dbReference>
<sequence>MAAAFAMSYRDLTEHQACLFRRLGLHPGTEIDVYAAAALMDLPVGLAGRLLEQLYGEHLLEERVRGRFQTHDLLRHYARTLAEQDLDADNTAALDRLLDYYQHTAEAADALINDTGGHPSPASASLPTSLRLVSRTQALAWMEAERAALVASGRRRRPTVKHSTCSNPSATTSARPTPLRDWLVLGKVGTSPRSEVPR</sequence>
<proteinExistence type="predicted"/>
<dbReference type="Gene3D" id="1.10.10.10">
    <property type="entry name" value="Winged helix-like DNA-binding domain superfamily/Winged helix DNA-binding domain"/>
    <property type="match status" value="1"/>
</dbReference>
<evidence type="ECO:0000313" key="3">
    <source>
        <dbReference type="Proteomes" id="UP000249340"/>
    </source>
</evidence>
<accession>A0A345SSS3</accession>
<evidence type="ECO:0000313" key="2">
    <source>
        <dbReference type="EMBL" id="AXI76778.1"/>
    </source>
</evidence>
<dbReference type="AlphaFoldDB" id="A0A345SSS3"/>
<reference evidence="3" key="1">
    <citation type="submission" date="2018-07" db="EMBL/GenBank/DDBJ databases">
        <title>Streptacidiphilus bronchialis DSM 106435 chromosome.</title>
        <authorList>
            <person name="Batra D."/>
            <person name="Gulvik C.A."/>
        </authorList>
    </citation>
    <scope>NUCLEOTIDE SEQUENCE [LARGE SCALE GENOMIC DNA]</scope>
    <source>
        <strain evidence="3">DSM 106435</strain>
    </source>
</reference>
<keyword evidence="3" id="KW-1185">Reference proteome</keyword>
<dbReference type="RefSeq" id="WP_111490623.1">
    <property type="nucleotide sequence ID" value="NZ_CP031264.1"/>
</dbReference>
<feature type="compositionally biased region" description="Polar residues" evidence="1">
    <location>
        <begin position="161"/>
        <end position="175"/>
    </location>
</feature>
<name>A0A345SSS3_9ACTN</name>
<dbReference type="OrthoDB" id="581105at2"/>
<gene>
    <name evidence="2" type="ORF">C7M71_004225</name>
</gene>
<feature type="region of interest" description="Disordered" evidence="1">
    <location>
        <begin position="152"/>
        <end position="178"/>
    </location>
</feature>
<dbReference type="Proteomes" id="UP000249340">
    <property type="component" value="Chromosome"/>
</dbReference>